<keyword evidence="3" id="KW-0175">Coiled coil</keyword>
<dbReference type="Pfam" id="PF07763">
    <property type="entry name" value="FEZ"/>
    <property type="match status" value="1"/>
</dbReference>
<proteinExistence type="inferred from homology"/>
<evidence type="ECO:0000256" key="1">
    <source>
        <dbReference type="ARBA" id="ARBA00006788"/>
    </source>
</evidence>
<protein>
    <submittedName>
        <fullName evidence="4">Uncharacterized protein</fullName>
    </submittedName>
</protein>
<accession>A0A8D1BCZ6</accession>
<dbReference type="Proteomes" id="UP000694720">
    <property type="component" value="Unplaced"/>
</dbReference>
<dbReference type="Ensembl" id="ENSSSCT00035101950.1">
    <property type="protein sequence ID" value="ENSSSCP00035043448.1"/>
    <property type="gene ID" value="ENSSSCG00035075035.1"/>
</dbReference>
<sequence length="91" mass="10665">MQSIKVSLLGHRVGWKMSWCVYLFTFWFQVSDGLLFDTSDDEELREQLDMHSIIVSCVNDEPLFTADQVQRRVLSTKGREPMLKNDLLSWP</sequence>
<evidence type="ECO:0000256" key="3">
    <source>
        <dbReference type="ARBA" id="ARBA00023054"/>
    </source>
</evidence>
<name>A0A8D1BCZ6_PIG</name>
<dbReference type="AlphaFoldDB" id="A0A8D1BCZ6"/>
<evidence type="ECO:0000256" key="2">
    <source>
        <dbReference type="ARBA" id="ARBA00022553"/>
    </source>
</evidence>
<evidence type="ECO:0000313" key="4">
    <source>
        <dbReference type="Ensembl" id="ENSSSCP00035043448.1"/>
    </source>
</evidence>
<organism evidence="4 5">
    <name type="scientific">Sus scrofa</name>
    <name type="common">Pig</name>
    <dbReference type="NCBI Taxonomy" id="9823"/>
    <lineage>
        <taxon>Eukaryota</taxon>
        <taxon>Metazoa</taxon>
        <taxon>Chordata</taxon>
        <taxon>Craniata</taxon>
        <taxon>Vertebrata</taxon>
        <taxon>Euteleostomi</taxon>
        <taxon>Mammalia</taxon>
        <taxon>Eutheria</taxon>
        <taxon>Laurasiatheria</taxon>
        <taxon>Artiodactyla</taxon>
        <taxon>Suina</taxon>
        <taxon>Suidae</taxon>
        <taxon>Sus</taxon>
    </lineage>
</organism>
<keyword evidence="2" id="KW-0597">Phosphoprotein</keyword>
<reference evidence="4" key="1">
    <citation type="submission" date="2025-08" db="UniProtKB">
        <authorList>
            <consortium name="Ensembl"/>
        </authorList>
    </citation>
    <scope>IDENTIFICATION</scope>
</reference>
<comment type="similarity">
    <text evidence="1">Belongs to the zygin family.</text>
</comment>
<evidence type="ECO:0000313" key="5">
    <source>
        <dbReference type="Proteomes" id="UP000694720"/>
    </source>
</evidence>
<dbReference type="InterPro" id="IPR011680">
    <property type="entry name" value="FEZ"/>
</dbReference>